<comment type="catalytic activity">
    <reaction evidence="7">
        <text>L-threonyl-[protein] + ATP = O-phospho-L-threonyl-[protein] + ADP + H(+)</text>
        <dbReference type="Rhea" id="RHEA:46608"/>
        <dbReference type="Rhea" id="RHEA-COMP:11060"/>
        <dbReference type="Rhea" id="RHEA-COMP:11605"/>
        <dbReference type="ChEBI" id="CHEBI:15378"/>
        <dbReference type="ChEBI" id="CHEBI:30013"/>
        <dbReference type="ChEBI" id="CHEBI:30616"/>
        <dbReference type="ChEBI" id="CHEBI:61977"/>
        <dbReference type="ChEBI" id="CHEBI:456216"/>
        <dbReference type="EC" id="2.7.11.1"/>
    </reaction>
</comment>
<dbReference type="AlphaFoldDB" id="A0A7T0PWH8"/>
<dbReference type="InterPro" id="IPR000719">
    <property type="entry name" value="Prot_kinase_dom"/>
</dbReference>
<dbReference type="SMART" id="SM00220">
    <property type="entry name" value="S_TKc"/>
    <property type="match status" value="1"/>
</dbReference>
<comment type="catalytic activity">
    <reaction evidence="8">
        <text>L-seryl-[protein] + ATP = O-phospho-L-seryl-[protein] + ADP + H(+)</text>
        <dbReference type="Rhea" id="RHEA:17989"/>
        <dbReference type="Rhea" id="RHEA-COMP:9863"/>
        <dbReference type="Rhea" id="RHEA-COMP:11604"/>
        <dbReference type="ChEBI" id="CHEBI:15378"/>
        <dbReference type="ChEBI" id="CHEBI:29999"/>
        <dbReference type="ChEBI" id="CHEBI:30616"/>
        <dbReference type="ChEBI" id="CHEBI:83421"/>
        <dbReference type="ChEBI" id="CHEBI:456216"/>
        <dbReference type="EC" id="2.7.11.1"/>
    </reaction>
</comment>
<evidence type="ECO:0000256" key="4">
    <source>
        <dbReference type="ARBA" id="ARBA00022741"/>
    </source>
</evidence>
<organism evidence="12 13">
    <name type="scientific">Actinomyces respiraculi</name>
    <dbReference type="NCBI Taxonomy" id="2744574"/>
    <lineage>
        <taxon>Bacteria</taxon>
        <taxon>Bacillati</taxon>
        <taxon>Actinomycetota</taxon>
        <taxon>Actinomycetes</taxon>
        <taxon>Actinomycetales</taxon>
        <taxon>Actinomycetaceae</taxon>
        <taxon>Actinomyces</taxon>
    </lineage>
</organism>
<dbReference type="InterPro" id="IPR011009">
    <property type="entry name" value="Kinase-like_dom_sf"/>
</dbReference>
<dbReference type="KEGG" id="arep:ID810_06925"/>
<feature type="region of interest" description="Disordered" evidence="9">
    <location>
        <begin position="349"/>
        <end position="368"/>
    </location>
</feature>
<feature type="domain" description="Protein kinase" evidence="10">
    <location>
        <begin position="15"/>
        <end position="275"/>
    </location>
</feature>
<dbReference type="EMBL" id="CP063989">
    <property type="protein sequence ID" value="QPL04540.1"/>
    <property type="molecule type" value="Genomic_DNA"/>
</dbReference>
<evidence type="ECO:0000256" key="5">
    <source>
        <dbReference type="ARBA" id="ARBA00022777"/>
    </source>
</evidence>
<keyword evidence="13" id="KW-1185">Reference proteome</keyword>
<keyword evidence="5 12" id="KW-0418">Kinase</keyword>
<feature type="domain" description="PASTA" evidence="11">
    <location>
        <begin position="469"/>
        <end position="536"/>
    </location>
</feature>
<accession>A0A7T0PWH8</accession>
<evidence type="ECO:0000256" key="3">
    <source>
        <dbReference type="ARBA" id="ARBA00022679"/>
    </source>
</evidence>
<dbReference type="InterPro" id="IPR005543">
    <property type="entry name" value="PASTA_dom"/>
</dbReference>
<dbReference type="Proteomes" id="UP000594637">
    <property type="component" value="Chromosome"/>
</dbReference>
<keyword evidence="2" id="KW-0723">Serine/threonine-protein kinase</keyword>
<keyword evidence="4" id="KW-0547">Nucleotide-binding</keyword>
<dbReference type="FunFam" id="3.30.200.20:FF:000035">
    <property type="entry name" value="Serine/threonine protein kinase Stk1"/>
    <property type="match status" value="1"/>
</dbReference>
<dbReference type="Gene3D" id="1.10.510.10">
    <property type="entry name" value="Transferase(Phosphotransferase) domain 1"/>
    <property type="match status" value="1"/>
</dbReference>
<dbReference type="PANTHER" id="PTHR43289">
    <property type="entry name" value="MITOGEN-ACTIVATED PROTEIN KINASE KINASE KINASE 20-RELATED"/>
    <property type="match status" value="1"/>
</dbReference>
<dbReference type="CDD" id="cd06577">
    <property type="entry name" value="PASTA_pknB"/>
    <property type="match status" value="4"/>
</dbReference>
<dbReference type="CDD" id="cd14014">
    <property type="entry name" value="STKc_PknB_like"/>
    <property type="match status" value="1"/>
</dbReference>
<feature type="domain" description="PASTA" evidence="11">
    <location>
        <begin position="537"/>
        <end position="605"/>
    </location>
</feature>
<feature type="domain" description="PASTA" evidence="11">
    <location>
        <begin position="606"/>
        <end position="669"/>
    </location>
</feature>
<evidence type="ECO:0000259" key="11">
    <source>
        <dbReference type="PROSITE" id="PS51178"/>
    </source>
</evidence>
<dbReference type="InterPro" id="IPR008271">
    <property type="entry name" value="Ser/Thr_kinase_AS"/>
</dbReference>
<sequence length="669" mass="69144">MVTDPLIGRLVDSRYEIVDRVARGGMATVYKAHDRRLERRVALKLMHPHLADSPDFVSRFRREARAAARLSNPGVVAVYDQGSLDGVAYLVMELVEGPNLRDLIATGPLSVKEALGLIAQVLRPLGAAHRAGLVHRDVKPENVLLPSDGSVAKVADFGLARAVTESAQTTTGNVLGTVAYLAPELITAGVSSPRADVFSAGVILYELLTGEQPLAADTPIQIAFRNVHEDVPLVSTLVPQTPAPVDALVTAMTRREPNERLADADEALARLRAVVAELSPSEMSVKRGGATGSLRTQEVLAANAEAARQAVRQEPEADDEDVTPAAGFRTVSLPIGSIGTDAAGATRSLDRSGLATSSQATTSLARPRHGRVRRRAVVMGALAVLGVGGAGAGWWYTQEGPGRHVDVPQVVGLTQQEAQAAVQAAGLVWAAPTRAFSDTVALDCVISCDPEPGSSVRLGAAVTAVISRGIEQKQVPDVLGRTREEATTAITEAGLAVGAVTQSFSDSVPAGQVVSTSPAAGELADHSSAVAVVISKGRQPATVPTLAGLSQQEATTALGNAGLTLGEVTTSYHDTVEEGRVISSSPATGAANVHVGDGVDLVVSLGPEMVTVPEVTGKSESEAVSALEAAGLVVTVSYVWGGLFGTARSTDPAGGQSVRKGSTVTLYVV</sequence>
<dbReference type="EC" id="2.7.11.1" evidence="1"/>
<dbReference type="SUPFAM" id="SSF56112">
    <property type="entry name" value="Protein kinase-like (PK-like)"/>
    <property type="match status" value="1"/>
</dbReference>
<dbReference type="PROSITE" id="PS50011">
    <property type="entry name" value="PROTEIN_KINASE_DOM"/>
    <property type="match status" value="1"/>
</dbReference>
<dbReference type="PROSITE" id="PS51178">
    <property type="entry name" value="PASTA"/>
    <property type="match status" value="3"/>
</dbReference>
<dbReference type="SMART" id="SM00740">
    <property type="entry name" value="PASTA"/>
    <property type="match status" value="4"/>
</dbReference>
<evidence type="ECO:0000256" key="1">
    <source>
        <dbReference type="ARBA" id="ARBA00012513"/>
    </source>
</evidence>
<reference evidence="12 13" key="1">
    <citation type="submission" date="2020-11" db="EMBL/GenBank/DDBJ databases">
        <title>Actinomyces sp. ZJ750.</title>
        <authorList>
            <person name="Zhou J."/>
        </authorList>
    </citation>
    <scope>NUCLEOTIDE SEQUENCE [LARGE SCALE GENOMIC DNA]</scope>
    <source>
        <strain evidence="12 13">ZJ750</strain>
    </source>
</reference>
<protein>
    <recommendedName>
        <fullName evidence="1">non-specific serine/threonine protein kinase</fullName>
        <ecNumber evidence="1">2.7.11.1</ecNumber>
    </recommendedName>
</protein>
<keyword evidence="3" id="KW-0808">Transferase</keyword>
<dbReference type="NCBIfam" id="NF033483">
    <property type="entry name" value="PknB_PASTA_kin"/>
    <property type="match status" value="1"/>
</dbReference>
<evidence type="ECO:0000256" key="6">
    <source>
        <dbReference type="ARBA" id="ARBA00022840"/>
    </source>
</evidence>
<evidence type="ECO:0000313" key="12">
    <source>
        <dbReference type="EMBL" id="QPL04540.1"/>
    </source>
</evidence>
<dbReference type="GO" id="GO:0004674">
    <property type="term" value="F:protein serine/threonine kinase activity"/>
    <property type="evidence" value="ECO:0007669"/>
    <property type="project" value="UniProtKB-KW"/>
</dbReference>
<evidence type="ECO:0000256" key="8">
    <source>
        <dbReference type="ARBA" id="ARBA00048679"/>
    </source>
</evidence>
<dbReference type="Gene3D" id="3.30.10.20">
    <property type="match status" value="4"/>
</dbReference>
<evidence type="ECO:0000256" key="7">
    <source>
        <dbReference type="ARBA" id="ARBA00047899"/>
    </source>
</evidence>
<dbReference type="GO" id="GO:0005524">
    <property type="term" value="F:ATP binding"/>
    <property type="evidence" value="ECO:0007669"/>
    <property type="project" value="UniProtKB-KW"/>
</dbReference>
<dbReference type="PANTHER" id="PTHR43289:SF34">
    <property type="entry name" value="SERINE_THREONINE-PROTEIN KINASE YBDM-RELATED"/>
    <property type="match status" value="1"/>
</dbReference>
<feature type="compositionally biased region" description="Polar residues" evidence="9">
    <location>
        <begin position="354"/>
        <end position="363"/>
    </location>
</feature>
<keyword evidence="6" id="KW-0067">ATP-binding</keyword>
<proteinExistence type="predicted"/>
<name>A0A7T0PWH8_9ACTO</name>
<dbReference type="Pfam" id="PF03793">
    <property type="entry name" value="PASTA"/>
    <property type="match status" value="4"/>
</dbReference>
<gene>
    <name evidence="12" type="primary">pknB</name>
    <name evidence="12" type="ORF">ID810_06925</name>
</gene>
<dbReference type="Gene3D" id="3.30.200.20">
    <property type="entry name" value="Phosphorylase Kinase, domain 1"/>
    <property type="match status" value="1"/>
</dbReference>
<dbReference type="RefSeq" id="WP_166854868.1">
    <property type="nucleotide sequence ID" value="NZ_CP063989.1"/>
</dbReference>
<evidence type="ECO:0000256" key="2">
    <source>
        <dbReference type="ARBA" id="ARBA00022527"/>
    </source>
</evidence>
<evidence type="ECO:0000256" key="9">
    <source>
        <dbReference type="SAM" id="MobiDB-lite"/>
    </source>
</evidence>
<evidence type="ECO:0000259" key="10">
    <source>
        <dbReference type="PROSITE" id="PS50011"/>
    </source>
</evidence>
<evidence type="ECO:0000313" key="13">
    <source>
        <dbReference type="Proteomes" id="UP000594637"/>
    </source>
</evidence>
<dbReference type="PROSITE" id="PS00108">
    <property type="entry name" value="PROTEIN_KINASE_ST"/>
    <property type="match status" value="1"/>
</dbReference>
<dbReference type="Pfam" id="PF00069">
    <property type="entry name" value="Pkinase"/>
    <property type="match status" value="1"/>
</dbReference>